<dbReference type="KEGG" id="ccot:CCAX7_59740"/>
<organism evidence="1 2">
    <name type="scientific">Capsulimonas corticalis</name>
    <dbReference type="NCBI Taxonomy" id="2219043"/>
    <lineage>
        <taxon>Bacteria</taxon>
        <taxon>Bacillati</taxon>
        <taxon>Armatimonadota</taxon>
        <taxon>Armatimonadia</taxon>
        <taxon>Capsulimonadales</taxon>
        <taxon>Capsulimonadaceae</taxon>
        <taxon>Capsulimonas</taxon>
    </lineage>
</organism>
<accession>A0A402CZN0</accession>
<dbReference type="EMBL" id="AP025739">
    <property type="protein sequence ID" value="BDI33923.1"/>
    <property type="molecule type" value="Genomic_DNA"/>
</dbReference>
<evidence type="ECO:0000313" key="1">
    <source>
        <dbReference type="EMBL" id="BDI33923.1"/>
    </source>
</evidence>
<evidence type="ECO:0000313" key="2">
    <source>
        <dbReference type="Proteomes" id="UP000287394"/>
    </source>
</evidence>
<dbReference type="Proteomes" id="UP000287394">
    <property type="component" value="Chromosome"/>
</dbReference>
<reference evidence="1 2" key="1">
    <citation type="journal article" date="2019" name="Int. J. Syst. Evol. Microbiol.">
        <title>Capsulimonas corticalis gen. nov., sp. nov., an aerobic capsulated bacterium, of a novel bacterial order, Capsulimonadales ord. nov., of the class Armatimonadia of the phylum Armatimonadetes.</title>
        <authorList>
            <person name="Li J."/>
            <person name="Kudo C."/>
            <person name="Tonouchi A."/>
        </authorList>
    </citation>
    <scope>NUCLEOTIDE SEQUENCE [LARGE SCALE GENOMIC DNA]</scope>
    <source>
        <strain evidence="1 2">AX-7</strain>
    </source>
</reference>
<keyword evidence="2" id="KW-1185">Reference proteome</keyword>
<gene>
    <name evidence="1" type="ORF">CCAX7_59740</name>
</gene>
<name>A0A402CZN0_9BACT</name>
<proteinExistence type="predicted"/>
<dbReference type="AlphaFoldDB" id="A0A402CZN0"/>
<protein>
    <submittedName>
        <fullName evidence="1">Uncharacterized protein</fullName>
    </submittedName>
</protein>
<sequence length="274" mass="28767">MSTNSRRGSHTAEVGFTLIHTLISVAAVSVLGAILLARLKPSPQITCASNMRRLGLGLAQYVQDNDQCFPPKFFEGPQGWAGRIYPYVKSAAPYKCPDDLGLASGGAVPVSYGINANLIDQFSKLKAPASTVMLFEVGGVQVDVRKADEGSNQWKVQPASKMLSPCGFGLLASNQGRPYGQWGEGAHITYATGNLGERKGIDSGADNTPRHGGGSNFLGADGHVSYLLGGQVSSGTDGRSGNAQDHLKADQAAATDQMYLSDGATPVQMTFSTQ</sequence>
<dbReference type="RefSeq" id="WP_119322758.1">
    <property type="nucleotide sequence ID" value="NZ_AP025739.1"/>
</dbReference>